<reference evidence="1 2" key="1">
    <citation type="journal article" date="2014" name="Curr. Biol.">
        <title>The genome of the clonal raider ant Cerapachys biroi.</title>
        <authorList>
            <person name="Oxley P.R."/>
            <person name="Ji L."/>
            <person name="Fetter-Pruneda I."/>
            <person name="McKenzie S.K."/>
            <person name="Li C."/>
            <person name="Hu H."/>
            <person name="Zhang G."/>
            <person name="Kronauer D.J."/>
        </authorList>
    </citation>
    <scope>NUCLEOTIDE SEQUENCE [LARGE SCALE GENOMIC DNA]</scope>
</reference>
<keyword evidence="2" id="KW-1185">Reference proteome</keyword>
<protein>
    <submittedName>
        <fullName evidence="1">Uncharacterized protein</fullName>
    </submittedName>
</protein>
<gene>
    <name evidence="1" type="ORF">X777_10620</name>
</gene>
<accession>A0A026W2X5</accession>
<dbReference type="Proteomes" id="UP000053097">
    <property type="component" value="Unassembled WGS sequence"/>
</dbReference>
<organism evidence="1 2">
    <name type="scientific">Ooceraea biroi</name>
    <name type="common">Clonal raider ant</name>
    <name type="synonym">Cerapachys biroi</name>
    <dbReference type="NCBI Taxonomy" id="2015173"/>
    <lineage>
        <taxon>Eukaryota</taxon>
        <taxon>Metazoa</taxon>
        <taxon>Ecdysozoa</taxon>
        <taxon>Arthropoda</taxon>
        <taxon>Hexapoda</taxon>
        <taxon>Insecta</taxon>
        <taxon>Pterygota</taxon>
        <taxon>Neoptera</taxon>
        <taxon>Endopterygota</taxon>
        <taxon>Hymenoptera</taxon>
        <taxon>Apocrita</taxon>
        <taxon>Aculeata</taxon>
        <taxon>Formicoidea</taxon>
        <taxon>Formicidae</taxon>
        <taxon>Dorylinae</taxon>
        <taxon>Ooceraea</taxon>
    </lineage>
</organism>
<dbReference type="EMBL" id="KK107455">
    <property type="protein sequence ID" value="EZA50427.1"/>
    <property type="molecule type" value="Genomic_DNA"/>
</dbReference>
<sequence length="120" mass="13208">MRTRIVNSPPLCSNRTASLVLGNVHGCRARECTCQNFYLSSHLAVREKHGMEVRTMAGPPRLSCRRRGVSGKKISRQRFRIIAADSSERGADTGFPWHACQKVLGFLSRILPSAGLVNGS</sequence>
<name>A0A026W2X5_OOCBI</name>
<evidence type="ECO:0000313" key="1">
    <source>
        <dbReference type="EMBL" id="EZA50427.1"/>
    </source>
</evidence>
<proteinExistence type="predicted"/>
<evidence type="ECO:0000313" key="2">
    <source>
        <dbReference type="Proteomes" id="UP000053097"/>
    </source>
</evidence>
<dbReference type="AlphaFoldDB" id="A0A026W2X5"/>